<evidence type="ECO:0000256" key="5">
    <source>
        <dbReference type="ARBA" id="ARBA00037678"/>
    </source>
</evidence>
<gene>
    <name evidence="15" type="ORF">FEF34_35895</name>
</gene>
<evidence type="ECO:0000256" key="9">
    <source>
        <dbReference type="ARBA" id="ARBA00039387"/>
    </source>
</evidence>
<dbReference type="InterPro" id="IPR011032">
    <property type="entry name" value="GroES-like_sf"/>
</dbReference>
<dbReference type="RefSeq" id="WP_138056890.1">
    <property type="nucleotide sequence ID" value="NZ_VAWE01000001.1"/>
</dbReference>
<dbReference type="PANTHER" id="PTHR43401:SF2">
    <property type="entry name" value="L-THREONINE 3-DEHYDROGENASE"/>
    <property type="match status" value="1"/>
</dbReference>
<evidence type="ECO:0000256" key="6">
    <source>
        <dbReference type="ARBA" id="ARBA00037908"/>
    </source>
</evidence>
<evidence type="ECO:0000256" key="7">
    <source>
        <dbReference type="ARBA" id="ARBA00038004"/>
    </source>
</evidence>
<feature type="region of interest" description="Disordered" evidence="12">
    <location>
        <begin position="1"/>
        <end position="21"/>
    </location>
</feature>
<dbReference type="EMBL" id="VAWE01000001">
    <property type="protein sequence ID" value="TLQ47615.1"/>
    <property type="molecule type" value="Genomic_DNA"/>
</dbReference>
<keyword evidence="16" id="KW-1185">Reference proteome</keyword>
<evidence type="ECO:0000313" key="15">
    <source>
        <dbReference type="EMBL" id="TLQ47615.1"/>
    </source>
</evidence>
<evidence type="ECO:0000256" key="11">
    <source>
        <dbReference type="ARBA" id="ARBA00049085"/>
    </source>
</evidence>
<comment type="pathway">
    <text evidence="6">Metabolic intermediate biosynthesis; 2-deoxystreptamine biosynthesis; 2-deoxystreptamine from D-glucose 6-phosphate: step 3/4.</text>
</comment>
<dbReference type="AlphaFoldDB" id="A0A5R9EEU1"/>
<dbReference type="InterPro" id="IPR050129">
    <property type="entry name" value="Zn_alcohol_dh"/>
</dbReference>
<feature type="domain" description="Glucose dehydrogenase C-terminal" evidence="14">
    <location>
        <begin position="146"/>
        <end position="343"/>
    </location>
</feature>
<evidence type="ECO:0000256" key="10">
    <source>
        <dbReference type="ARBA" id="ARBA00048685"/>
    </source>
</evidence>
<evidence type="ECO:0000259" key="13">
    <source>
        <dbReference type="Pfam" id="PF08240"/>
    </source>
</evidence>
<dbReference type="InterPro" id="IPR013154">
    <property type="entry name" value="ADH-like_N"/>
</dbReference>
<evidence type="ECO:0000313" key="16">
    <source>
        <dbReference type="Proteomes" id="UP000305921"/>
    </source>
</evidence>
<feature type="domain" description="Alcohol dehydrogenase-like N-terminal" evidence="13">
    <location>
        <begin position="26"/>
        <end position="140"/>
    </location>
</feature>
<evidence type="ECO:0000256" key="3">
    <source>
        <dbReference type="ARBA" id="ARBA00022833"/>
    </source>
</evidence>
<dbReference type="SUPFAM" id="SSF51735">
    <property type="entry name" value="NAD(P)-binding Rossmann-fold domains"/>
    <property type="match status" value="1"/>
</dbReference>
<comment type="function">
    <text evidence="5">Catalyzes the oxidation of 2-deoxy-scyllo-inosamine (DOIA) with NAD(+) or NADP(+), forming 3-amino-2,3-dideoxy-scyllo-inosose (amino-DOI).</text>
</comment>
<comment type="caution">
    <text evidence="15">The sequence shown here is derived from an EMBL/GenBank/DDBJ whole genome shotgun (WGS) entry which is preliminary data.</text>
</comment>
<dbReference type="GO" id="GO:0046872">
    <property type="term" value="F:metal ion binding"/>
    <property type="evidence" value="ECO:0007669"/>
    <property type="project" value="UniProtKB-KW"/>
</dbReference>
<sequence>MRAITVRGSGRPGMRISEVPDPRPLEDEVLVSGLELGICGTDREICSGLFGTPPPGRSWFVLGHEGLGRVSRAPSSAHPLREGTLVIGVVRRPDPEPCAACSAGEAHGCLNGRYTETGITSLDGYGSELWTARPEHLVPVAENLRDVGILIEPASVVAKAWETIAQLEAGFWSASERVLVTGAGPIGLLAALFARQRERETHVFDRDGGLRAALVRDLGAHFHSGRADEVARRVRPAVVVETTAAPEVISGVSRGLAPHGVLCLLGIAADDGVAAPVSSRSTVLGNQSVFGSVSAGPRHFQQAQDALLAAPVNWLPRFVTRRLPLEEAEYAVRHHPEDVKVSVVLGDA</sequence>
<protein>
    <recommendedName>
        <fullName evidence="9">2-deoxy-scyllo-inosamine dehydrogenase</fullName>
        <ecNumber evidence="8">1.1.1.329</ecNumber>
    </recommendedName>
</protein>
<dbReference type="OrthoDB" id="9797931at2"/>
<comment type="similarity">
    <text evidence="7">Belongs to the zinc-containing alcohol dehydrogenase family. DOIA dehydrogenase subfamily.</text>
</comment>
<dbReference type="Gene3D" id="3.40.50.720">
    <property type="entry name" value="NAD(P)-binding Rossmann-like Domain"/>
    <property type="match status" value="1"/>
</dbReference>
<dbReference type="EC" id="1.1.1.329" evidence="8"/>
<evidence type="ECO:0000256" key="4">
    <source>
        <dbReference type="ARBA" id="ARBA00023002"/>
    </source>
</evidence>
<dbReference type="InterPro" id="IPR031640">
    <property type="entry name" value="Glu_dehyd_C"/>
</dbReference>
<dbReference type="PANTHER" id="PTHR43401">
    <property type="entry name" value="L-THREONINE 3-DEHYDROGENASE"/>
    <property type="match status" value="1"/>
</dbReference>
<dbReference type="Pfam" id="PF08240">
    <property type="entry name" value="ADH_N"/>
    <property type="match status" value="1"/>
</dbReference>
<organism evidence="15 16">
    <name type="scientific">Streptomyces marianii</name>
    <dbReference type="NCBI Taxonomy" id="1817406"/>
    <lineage>
        <taxon>Bacteria</taxon>
        <taxon>Bacillati</taxon>
        <taxon>Actinomycetota</taxon>
        <taxon>Actinomycetes</taxon>
        <taxon>Kitasatosporales</taxon>
        <taxon>Streptomycetaceae</taxon>
        <taxon>Streptomyces</taxon>
    </lineage>
</organism>
<proteinExistence type="inferred from homology"/>
<comment type="catalytic activity">
    <reaction evidence="10">
        <text>2-deoxy-scyllo-inosamine + NAD(+) = 3-amino-2,3-dideoxy-scyllo-inosose + NADH + H(+)</text>
        <dbReference type="Rhea" id="RHEA:33883"/>
        <dbReference type="ChEBI" id="CHEBI:15378"/>
        <dbReference type="ChEBI" id="CHEBI:57540"/>
        <dbReference type="ChEBI" id="CHEBI:57945"/>
        <dbReference type="ChEBI" id="CHEBI:65002"/>
        <dbReference type="ChEBI" id="CHEBI:65003"/>
        <dbReference type="EC" id="1.1.1.329"/>
    </reaction>
</comment>
<reference evidence="15 16" key="1">
    <citation type="submission" date="2019-05" db="EMBL/GenBank/DDBJ databases">
        <title>Streptomyces marianii sp. nov., a novel marine actinomycete from southern coast of India.</title>
        <authorList>
            <person name="Iniyan A.M."/>
            <person name="Wink J."/>
            <person name="Ramprasad E."/>
            <person name="Ramana C.V."/>
            <person name="Bunk B."/>
            <person name="Sproer C."/>
            <person name="Joseph F.-J.R.S."/>
            <person name="Vincent S.G.P."/>
        </authorList>
    </citation>
    <scope>NUCLEOTIDE SEQUENCE [LARGE SCALE GENOMIC DNA]</scope>
    <source>
        <strain evidence="15 16">ICN19</strain>
    </source>
</reference>
<name>A0A5R9EEU1_9ACTN</name>
<dbReference type="Gene3D" id="3.90.180.10">
    <property type="entry name" value="Medium-chain alcohol dehydrogenases, catalytic domain"/>
    <property type="match status" value="1"/>
</dbReference>
<evidence type="ECO:0000256" key="8">
    <source>
        <dbReference type="ARBA" id="ARBA00039102"/>
    </source>
</evidence>
<dbReference type="SUPFAM" id="SSF50129">
    <property type="entry name" value="GroES-like"/>
    <property type="match status" value="1"/>
</dbReference>
<keyword evidence="2" id="KW-0479">Metal-binding</keyword>
<dbReference type="Pfam" id="PF16912">
    <property type="entry name" value="Glu_dehyd_C"/>
    <property type="match status" value="1"/>
</dbReference>
<evidence type="ECO:0000256" key="1">
    <source>
        <dbReference type="ARBA" id="ARBA00001947"/>
    </source>
</evidence>
<dbReference type="GO" id="GO:0016491">
    <property type="term" value="F:oxidoreductase activity"/>
    <property type="evidence" value="ECO:0007669"/>
    <property type="project" value="UniProtKB-KW"/>
</dbReference>
<dbReference type="Proteomes" id="UP000305921">
    <property type="component" value="Unassembled WGS sequence"/>
</dbReference>
<evidence type="ECO:0000259" key="14">
    <source>
        <dbReference type="Pfam" id="PF16912"/>
    </source>
</evidence>
<keyword evidence="3" id="KW-0862">Zinc</keyword>
<evidence type="ECO:0000256" key="12">
    <source>
        <dbReference type="SAM" id="MobiDB-lite"/>
    </source>
</evidence>
<dbReference type="InterPro" id="IPR036291">
    <property type="entry name" value="NAD(P)-bd_dom_sf"/>
</dbReference>
<comment type="catalytic activity">
    <reaction evidence="11">
        <text>2-deoxy-scyllo-inosamine + NADP(+) = 3-amino-2,3-dideoxy-scyllo-inosose + NADPH + H(+)</text>
        <dbReference type="Rhea" id="RHEA:33879"/>
        <dbReference type="ChEBI" id="CHEBI:15378"/>
        <dbReference type="ChEBI" id="CHEBI:57783"/>
        <dbReference type="ChEBI" id="CHEBI:58349"/>
        <dbReference type="ChEBI" id="CHEBI:65002"/>
        <dbReference type="ChEBI" id="CHEBI:65003"/>
        <dbReference type="EC" id="1.1.1.329"/>
    </reaction>
</comment>
<evidence type="ECO:0000256" key="2">
    <source>
        <dbReference type="ARBA" id="ARBA00022723"/>
    </source>
</evidence>
<comment type="cofactor">
    <cofactor evidence="1">
        <name>Zn(2+)</name>
        <dbReference type="ChEBI" id="CHEBI:29105"/>
    </cofactor>
</comment>
<keyword evidence="4" id="KW-0560">Oxidoreductase</keyword>
<accession>A0A5R9EEU1</accession>